<dbReference type="Proteomes" id="UP000830729">
    <property type="component" value="Plasmid unnamed1"/>
</dbReference>
<dbReference type="InterPro" id="IPR036890">
    <property type="entry name" value="HATPase_C_sf"/>
</dbReference>
<dbReference type="InterPro" id="IPR001789">
    <property type="entry name" value="Sig_transdc_resp-reg_receiver"/>
</dbReference>
<feature type="compositionally biased region" description="Basic and acidic residues" evidence="5">
    <location>
        <begin position="223"/>
        <end position="236"/>
    </location>
</feature>
<evidence type="ECO:0000256" key="1">
    <source>
        <dbReference type="ARBA" id="ARBA00022553"/>
    </source>
</evidence>
<feature type="domain" description="Histidine kinase" evidence="6">
    <location>
        <begin position="339"/>
        <end position="545"/>
    </location>
</feature>
<dbReference type="RefSeq" id="WP_248652421.1">
    <property type="nucleotide sequence ID" value="NZ_CP096660.1"/>
</dbReference>
<dbReference type="Pfam" id="PF13185">
    <property type="entry name" value="GAF_2"/>
    <property type="match status" value="1"/>
</dbReference>
<dbReference type="GeneID" id="72187474"/>
<geneLocation type="plasmid" evidence="8 9">
    <name>unnamed1</name>
</geneLocation>
<feature type="modified residue" description="4-aspartylphosphate" evidence="4">
    <location>
        <position position="57"/>
    </location>
</feature>
<dbReference type="InterPro" id="IPR011006">
    <property type="entry name" value="CheY-like_superfamily"/>
</dbReference>
<dbReference type="Gene3D" id="3.30.565.10">
    <property type="entry name" value="Histidine kinase-like ATPase, C-terminal domain"/>
    <property type="match status" value="1"/>
</dbReference>
<dbReference type="InterPro" id="IPR003594">
    <property type="entry name" value="HATPase_dom"/>
</dbReference>
<sequence length="560" mass="61749">MADARHRVLHVEDNDFFASVTADVLSDDYGMSVHTVGSAREGLERLDAEEFDCIVSDYEMPGMDGLEFLDAVRESYPDVPFVLLTGGGNERIASEAVSAGVTDYLQKGEGKDQFAVLANRIENAVTRRRAERLADRQIAVNDLIWDVSQAVLRASSREDIEETVCGQLADSDPYVLAWVGKVDEDAAAVRPQVSAGVEQRYLDAVVLDPDRESAAGAEGGPAEDGREVDDREAGDRVPVREAVETRSVQVERATTLEEGFGLNADGKGERYAVAAIPLVYEDRAYGVLSVWSDARHAFGETERRVLSKFGNNVAYAIDSVQTRKELVRREQRLQVFNRILRHNLRNDLNVVLGRAQNIGEEFPPAAGEARVIEQKASELIEISEKAREVGKTLDREDRTKKQIDVTDCVERTCEEFRQSYPDAEIATTLPESARVYADKTLEAAIGEVVENAIEHNDDRPSVRVTVSATGDDGEWVEVTVLDDGPGIPEDEREVLTEGEETALHHGSGLGLWLSHWIVGKFGGELAFEDYHTDGGAVTLRLQRAVEDVSPWHEISALGEE</sequence>
<evidence type="ECO:0000256" key="5">
    <source>
        <dbReference type="SAM" id="MobiDB-lite"/>
    </source>
</evidence>
<dbReference type="Gene3D" id="3.30.450.40">
    <property type="match status" value="1"/>
</dbReference>
<dbReference type="InterPro" id="IPR003018">
    <property type="entry name" value="GAF"/>
</dbReference>
<accession>A0A8U0HZM6</accession>
<dbReference type="Pfam" id="PF02518">
    <property type="entry name" value="HATPase_c"/>
    <property type="match status" value="1"/>
</dbReference>
<keyword evidence="1 4" id="KW-0597">Phosphoprotein</keyword>
<evidence type="ECO:0000313" key="8">
    <source>
        <dbReference type="EMBL" id="UPV76388.1"/>
    </source>
</evidence>
<evidence type="ECO:0000256" key="4">
    <source>
        <dbReference type="PROSITE-ProRule" id="PRU00169"/>
    </source>
</evidence>
<dbReference type="EMBL" id="CP096660">
    <property type="protein sequence ID" value="UPV76388.1"/>
    <property type="molecule type" value="Genomic_DNA"/>
</dbReference>
<dbReference type="SUPFAM" id="SSF55781">
    <property type="entry name" value="GAF domain-like"/>
    <property type="match status" value="1"/>
</dbReference>
<evidence type="ECO:0000259" key="7">
    <source>
        <dbReference type="PROSITE" id="PS50110"/>
    </source>
</evidence>
<dbReference type="PANTHER" id="PTHR43547">
    <property type="entry name" value="TWO-COMPONENT HISTIDINE KINASE"/>
    <property type="match status" value="1"/>
</dbReference>
<dbReference type="SUPFAM" id="SSF52172">
    <property type="entry name" value="CheY-like"/>
    <property type="match status" value="1"/>
</dbReference>
<dbReference type="CDD" id="cd00156">
    <property type="entry name" value="REC"/>
    <property type="match status" value="1"/>
</dbReference>
<reference evidence="8 9" key="1">
    <citation type="submission" date="2022-04" db="EMBL/GenBank/DDBJ databases">
        <title>Diverse halophilic archaea isolated from saline environments.</title>
        <authorList>
            <person name="Cui H.-L."/>
        </authorList>
    </citation>
    <scope>NUCLEOTIDE SEQUENCE [LARGE SCALE GENOMIC DNA]</scope>
    <source>
        <strain evidence="8 9">XZYJT49</strain>
        <plasmid evidence="8 9">unnamed1</plasmid>
    </source>
</reference>
<dbReference type="SMART" id="SM00448">
    <property type="entry name" value="REC"/>
    <property type="match status" value="1"/>
</dbReference>
<gene>
    <name evidence="8" type="ORF">M0R89_19705</name>
</gene>
<keyword evidence="2" id="KW-0808">Transferase</keyword>
<keyword evidence="3" id="KW-0418">Kinase</keyword>
<dbReference type="KEGG" id="halx:M0R89_19705"/>
<dbReference type="SUPFAM" id="SSF55874">
    <property type="entry name" value="ATPase domain of HSP90 chaperone/DNA topoisomerase II/histidine kinase"/>
    <property type="match status" value="1"/>
</dbReference>
<proteinExistence type="predicted"/>
<dbReference type="InterPro" id="IPR029016">
    <property type="entry name" value="GAF-like_dom_sf"/>
</dbReference>
<dbReference type="Gene3D" id="3.40.50.2300">
    <property type="match status" value="1"/>
</dbReference>
<evidence type="ECO:0000256" key="3">
    <source>
        <dbReference type="ARBA" id="ARBA00022777"/>
    </source>
</evidence>
<evidence type="ECO:0000259" key="6">
    <source>
        <dbReference type="PROSITE" id="PS50109"/>
    </source>
</evidence>
<organism evidence="8 9">
    <name type="scientific">Halorussus limi</name>
    <dbReference type="NCBI Taxonomy" id="2938695"/>
    <lineage>
        <taxon>Archaea</taxon>
        <taxon>Methanobacteriati</taxon>
        <taxon>Methanobacteriota</taxon>
        <taxon>Stenosarchaea group</taxon>
        <taxon>Halobacteria</taxon>
        <taxon>Halobacteriales</taxon>
        <taxon>Haladaptataceae</taxon>
        <taxon>Halorussus</taxon>
    </lineage>
</organism>
<dbReference type="InterPro" id="IPR005467">
    <property type="entry name" value="His_kinase_dom"/>
</dbReference>
<dbReference type="PANTHER" id="PTHR43547:SF2">
    <property type="entry name" value="HYBRID SIGNAL TRANSDUCTION HISTIDINE KINASE C"/>
    <property type="match status" value="1"/>
</dbReference>
<dbReference type="PRINTS" id="PR00344">
    <property type="entry name" value="BCTRLSENSOR"/>
</dbReference>
<dbReference type="CDD" id="cd00075">
    <property type="entry name" value="HATPase"/>
    <property type="match status" value="1"/>
</dbReference>
<keyword evidence="9" id="KW-1185">Reference proteome</keyword>
<dbReference type="GO" id="GO:0000155">
    <property type="term" value="F:phosphorelay sensor kinase activity"/>
    <property type="evidence" value="ECO:0007669"/>
    <property type="project" value="TreeGrafter"/>
</dbReference>
<protein>
    <submittedName>
        <fullName evidence="8">Response regulator</fullName>
    </submittedName>
</protein>
<dbReference type="SMART" id="SM00387">
    <property type="entry name" value="HATPase_c"/>
    <property type="match status" value="1"/>
</dbReference>
<evidence type="ECO:0000256" key="2">
    <source>
        <dbReference type="ARBA" id="ARBA00022679"/>
    </source>
</evidence>
<feature type="region of interest" description="Disordered" evidence="5">
    <location>
        <begin position="212"/>
        <end position="236"/>
    </location>
</feature>
<dbReference type="PROSITE" id="PS50110">
    <property type="entry name" value="RESPONSE_REGULATORY"/>
    <property type="match status" value="1"/>
</dbReference>
<name>A0A8U0HZM6_9EURY</name>
<dbReference type="AlphaFoldDB" id="A0A8U0HZM6"/>
<evidence type="ECO:0000313" key="9">
    <source>
        <dbReference type="Proteomes" id="UP000830729"/>
    </source>
</evidence>
<dbReference type="Pfam" id="PF00072">
    <property type="entry name" value="Response_reg"/>
    <property type="match status" value="1"/>
</dbReference>
<dbReference type="PROSITE" id="PS50109">
    <property type="entry name" value="HIS_KIN"/>
    <property type="match status" value="1"/>
</dbReference>
<feature type="domain" description="Response regulatory" evidence="7">
    <location>
        <begin position="7"/>
        <end position="122"/>
    </location>
</feature>
<keyword evidence="8" id="KW-0614">Plasmid</keyword>
<dbReference type="InterPro" id="IPR004358">
    <property type="entry name" value="Sig_transdc_His_kin-like_C"/>
</dbReference>